<dbReference type="HAMAP" id="MF_00291_B">
    <property type="entry name" value="Ribosomal_uS2_B"/>
    <property type="match status" value="1"/>
</dbReference>
<evidence type="ECO:0000313" key="6">
    <source>
        <dbReference type="EMBL" id="KND05099.1"/>
    </source>
</evidence>
<evidence type="ECO:0000256" key="2">
    <source>
        <dbReference type="ARBA" id="ARBA00022980"/>
    </source>
</evidence>
<dbReference type="PROSITE" id="PS00962">
    <property type="entry name" value="RIBOSOMAL_S2_1"/>
    <property type="match status" value="1"/>
</dbReference>
<dbReference type="PANTHER" id="PTHR12534:SF0">
    <property type="entry name" value="SMALL RIBOSOMAL SUBUNIT PROTEIN US2M"/>
    <property type="match status" value="1"/>
</dbReference>
<organism evidence="6 7">
    <name type="scientific">Spizellomyces punctatus (strain DAOM BR117)</name>
    <dbReference type="NCBI Taxonomy" id="645134"/>
    <lineage>
        <taxon>Eukaryota</taxon>
        <taxon>Fungi</taxon>
        <taxon>Fungi incertae sedis</taxon>
        <taxon>Chytridiomycota</taxon>
        <taxon>Chytridiomycota incertae sedis</taxon>
        <taxon>Chytridiomycetes</taxon>
        <taxon>Spizellomycetales</taxon>
        <taxon>Spizellomycetaceae</taxon>
        <taxon>Spizellomyces</taxon>
    </lineage>
</organism>
<dbReference type="PANTHER" id="PTHR12534">
    <property type="entry name" value="30S RIBOSOMAL PROTEIN S2 PROKARYOTIC AND ORGANELLAR"/>
    <property type="match status" value="1"/>
</dbReference>
<proteinExistence type="inferred from homology"/>
<dbReference type="Pfam" id="PF00318">
    <property type="entry name" value="Ribosomal_S2"/>
    <property type="match status" value="1"/>
</dbReference>
<dbReference type="FunCoup" id="A0A0L0HW52">
    <property type="interactions" value="177"/>
</dbReference>
<evidence type="ECO:0000256" key="1">
    <source>
        <dbReference type="ARBA" id="ARBA00006242"/>
    </source>
</evidence>
<dbReference type="InterPro" id="IPR018130">
    <property type="entry name" value="Ribosomal_uS2_CS"/>
</dbReference>
<feature type="compositionally biased region" description="Basic and acidic residues" evidence="5">
    <location>
        <begin position="203"/>
        <end position="212"/>
    </location>
</feature>
<dbReference type="GO" id="GO:0003735">
    <property type="term" value="F:structural constituent of ribosome"/>
    <property type="evidence" value="ECO:0007669"/>
    <property type="project" value="InterPro"/>
</dbReference>
<sequence>MLQSMRLGGTARKGISRVLGCTRGVATSVPDTPKPSPPNPAERLSNLVPLPRSATTSTRNFSPLNKTPDTTFPHNIRTSLTIRTLMAANLHLGHARESWNEHMLPYIYGERQGIHIINLEHTLVMLRRAINVTREIALRGGNIVFIGTRPSIHRITVEAAKRADGYFVTSWIGGTITNKERVLRRSVGYDPDKVAQILMPDGEESKAKEQRKPRNPQPYVHTPDLLIVLDYPNNTWAVREANQANIPVIAICDTDCNPRNVQYPIPANDDALTGVELIAGALSLASREGRDMRKKEITQQAKKFRA</sequence>
<name>A0A0L0HW52_SPIPD</name>
<dbReference type="InParanoid" id="A0A0L0HW52"/>
<dbReference type="InterPro" id="IPR005706">
    <property type="entry name" value="Ribosomal_uS2_bac/mit/plastid"/>
</dbReference>
<dbReference type="OMA" id="PYIFMEK"/>
<dbReference type="NCBIfam" id="TIGR01011">
    <property type="entry name" value="rpsB_bact"/>
    <property type="match status" value="1"/>
</dbReference>
<dbReference type="GeneID" id="27684481"/>
<accession>A0A0L0HW52</accession>
<dbReference type="GO" id="GO:0006412">
    <property type="term" value="P:translation"/>
    <property type="evidence" value="ECO:0007669"/>
    <property type="project" value="InterPro"/>
</dbReference>
<gene>
    <name evidence="6" type="ORF">SPPG_00773</name>
</gene>
<feature type="region of interest" description="Disordered" evidence="5">
    <location>
        <begin position="199"/>
        <end position="218"/>
    </location>
</feature>
<feature type="region of interest" description="Disordered" evidence="5">
    <location>
        <begin position="24"/>
        <end position="72"/>
    </location>
</feature>
<evidence type="ECO:0000256" key="3">
    <source>
        <dbReference type="ARBA" id="ARBA00023274"/>
    </source>
</evidence>
<dbReference type="InterPro" id="IPR001865">
    <property type="entry name" value="Ribosomal_uS2"/>
</dbReference>
<dbReference type="OrthoDB" id="2320368at2759"/>
<dbReference type="STRING" id="645134.A0A0L0HW52"/>
<evidence type="ECO:0000256" key="5">
    <source>
        <dbReference type="SAM" id="MobiDB-lite"/>
    </source>
</evidence>
<evidence type="ECO:0000256" key="4">
    <source>
        <dbReference type="RuleBase" id="RU003631"/>
    </source>
</evidence>
<comment type="similarity">
    <text evidence="1 4">Belongs to the universal ribosomal protein uS2 family.</text>
</comment>
<dbReference type="Gene3D" id="3.40.50.10490">
    <property type="entry name" value="Glucose-6-phosphate isomerase like protein, domain 1"/>
    <property type="match status" value="1"/>
</dbReference>
<dbReference type="RefSeq" id="XP_016613138.1">
    <property type="nucleotide sequence ID" value="XM_016749101.1"/>
</dbReference>
<dbReference type="CDD" id="cd01425">
    <property type="entry name" value="RPS2"/>
    <property type="match status" value="1"/>
</dbReference>
<protein>
    <submittedName>
        <fullName evidence="6">Ribosomal protein S2</fullName>
    </submittedName>
</protein>
<dbReference type="PROSITE" id="PS00963">
    <property type="entry name" value="RIBOSOMAL_S2_2"/>
    <property type="match status" value="1"/>
</dbReference>
<keyword evidence="7" id="KW-1185">Reference proteome</keyword>
<feature type="compositionally biased region" description="Polar residues" evidence="5">
    <location>
        <begin position="53"/>
        <end position="72"/>
    </location>
</feature>
<dbReference type="PRINTS" id="PR00395">
    <property type="entry name" value="RIBOSOMALS2"/>
</dbReference>
<dbReference type="Proteomes" id="UP000053201">
    <property type="component" value="Unassembled WGS sequence"/>
</dbReference>
<keyword evidence="2 4" id="KW-0689">Ribosomal protein</keyword>
<dbReference type="EMBL" id="KQ257450">
    <property type="protein sequence ID" value="KND05099.1"/>
    <property type="molecule type" value="Genomic_DNA"/>
</dbReference>
<evidence type="ECO:0000313" key="7">
    <source>
        <dbReference type="Proteomes" id="UP000053201"/>
    </source>
</evidence>
<dbReference type="VEuPathDB" id="FungiDB:SPPG_00773"/>
<dbReference type="InterPro" id="IPR023591">
    <property type="entry name" value="Ribosomal_uS2_flav_dom_sf"/>
</dbReference>
<dbReference type="AlphaFoldDB" id="A0A0L0HW52"/>
<dbReference type="eggNOG" id="KOG0832">
    <property type="taxonomic scope" value="Eukaryota"/>
</dbReference>
<dbReference type="GO" id="GO:0005763">
    <property type="term" value="C:mitochondrial small ribosomal subunit"/>
    <property type="evidence" value="ECO:0007669"/>
    <property type="project" value="TreeGrafter"/>
</dbReference>
<dbReference type="SUPFAM" id="SSF52313">
    <property type="entry name" value="Ribosomal protein S2"/>
    <property type="match status" value="1"/>
</dbReference>
<reference evidence="6 7" key="1">
    <citation type="submission" date="2009-08" db="EMBL/GenBank/DDBJ databases">
        <title>The Genome Sequence of Spizellomyces punctatus strain DAOM BR117.</title>
        <authorList>
            <consortium name="The Broad Institute Genome Sequencing Platform"/>
            <person name="Russ C."/>
            <person name="Cuomo C."/>
            <person name="Shea T."/>
            <person name="Young S.K."/>
            <person name="Zeng Q."/>
            <person name="Koehrsen M."/>
            <person name="Haas B."/>
            <person name="Borodovsky M."/>
            <person name="Guigo R."/>
            <person name="Alvarado L."/>
            <person name="Berlin A."/>
            <person name="Bochicchio J."/>
            <person name="Borenstein D."/>
            <person name="Chapman S."/>
            <person name="Chen Z."/>
            <person name="Engels R."/>
            <person name="Freedman E."/>
            <person name="Gellesch M."/>
            <person name="Goldberg J."/>
            <person name="Griggs A."/>
            <person name="Gujja S."/>
            <person name="Heiman D."/>
            <person name="Hepburn T."/>
            <person name="Howarth C."/>
            <person name="Jen D."/>
            <person name="Larson L."/>
            <person name="Lewis B."/>
            <person name="Mehta T."/>
            <person name="Park D."/>
            <person name="Pearson M."/>
            <person name="Roberts A."/>
            <person name="Saif S."/>
            <person name="Shenoy N."/>
            <person name="Sisk P."/>
            <person name="Stolte C."/>
            <person name="Sykes S."/>
            <person name="Thomson T."/>
            <person name="Walk T."/>
            <person name="White J."/>
            <person name="Yandava C."/>
            <person name="Burger G."/>
            <person name="Gray M.W."/>
            <person name="Holland P.W.H."/>
            <person name="King N."/>
            <person name="Lang F.B.F."/>
            <person name="Roger A.J."/>
            <person name="Ruiz-Trillo I."/>
            <person name="Lander E."/>
            <person name="Nusbaum C."/>
        </authorList>
    </citation>
    <scope>NUCLEOTIDE SEQUENCE [LARGE SCALE GENOMIC DNA]</scope>
    <source>
        <strain evidence="6 7">DAOM BR117</strain>
    </source>
</reference>
<keyword evidence="3 4" id="KW-0687">Ribonucleoprotein</keyword>